<dbReference type="Pfam" id="PF00665">
    <property type="entry name" value="rve"/>
    <property type="match status" value="1"/>
</dbReference>
<dbReference type="InterPro" id="IPR036397">
    <property type="entry name" value="RNaseH_sf"/>
</dbReference>
<evidence type="ECO:0000256" key="1">
    <source>
        <dbReference type="ARBA" id="ARBA00002286"/>
    </source>
</evidence>
<dbReference type="PROSITE" id="PS50994">
    <property type="entry name" value="INTEGRASE"/>
    <property type="match status" value="1"/>
</dbReference>
<comment type="caution">
    <text evidence="3">The sequence shown here is derived from an EMBL/GenBank/DDBJ whole genome shotgun (WGS) entry which is preliminary data.</text>
</comment>
<dbReference type="InterPro" id="IPR001584">
    <property type="entry name" value="Integrase_cat-core"/>
</dbReference>
<dbReference type="SUPFAM" id="SSF53098">
    <property type="entry name" value="Ribonuclease H-like"/>
    <property type="match status" value="1"/>
</dbReference>
<dbReference type="PANTHER" id="PTHR46889:SF4">
    <property type="entry name" value="TRANSPOSASE INSO FOR INSERTION SEQUENCE ELEMENT IS911B-RELATED"/>
    <property type="match status" value="1"/>
</dbReference>
<dbReference type="InterPro" id="IPR025948">
    <property type="entry name" value="HTH-like_dom"/>
</dbReference>
<gene>
    <name evidence="3" type="ORF">WAX74_20780</name>
</gene>
<dbReference type="Gene3D" id="3.30.420.10">
    <property type="entry name" value="Ribonuclease H-like superfamily/Ribonuclease H"/>
    <property type="match status" value="1"/>
</dbReference>
<dbReference type="InterPro" id="IPR050900">
    <property type="entry name" value="Transposase_IS3/IS150/IS904"/>
</dbReference>
<dbReference type="Pfam" id="PF13276">
    <property type="entry name" value="HTH_21"/>
    <property type="match status" value="1"/>
</dbReference>
<dbReference type="Pfam" id="PF13333">
    <property type="entry name" value="rve_2"/>
    <property type="match status" value="1"/>
</dbReference>
<accession>A0ABU8FCS7</accession>
<sequence>MEKYQHEFRVVKMCEVLEVSSSGYYKWLRDNWKRDQINKEKEKINQKINLCFIESHGTYGSPRITRELQEHGISLCERTVGKRMREMGLRATPETPYIVTTDSNHKHFIYPNLLERRFMVDAPNVAWVTDITYIWTIQGWLYLASVMDLFSRKIVGWSIGTDMKKELPLAALQQAIMVRDPGEGLIHHSDRGAQYCSNDYTNLMLERKMRGSMSRKGDPYDNACIESFHATIKKELIYRYQWETREGAIKAIGHYINGFYNTRRRHSTLGYLSPVDFEQTYNKRRLSVAG</sequence>
<protein>
    <submittedName>
        <fullName evidence="3">IS3 family transposase</fullName>
    </submittedName>
</protein>
<dbReference type="Proteomes" id="UP001364890">
    <property type="component" value="Unassembled WGS sequence"/>
</dbReference>
<reference evidence="3 4" key="1">
    <citation type="submission" date="2024-01" db="EMBL/GenBank/DDBJ databases">
        <title>Seven novel Bacillus-like species.</title>
        <authorList>
            <person name="Liu G."/>
        </authorList>
    </citation>
    <scope>NUCLEOTIDE SEQUENCE [LARGE SCALE GENOMIC DNA]</scope>
    <source>
        <strain evidence="3 4">FJAT-51614</strain>
    </source>
</reference>
<dbReference type="PANTHER" id="PTHR46889">
    <property type="entry name" value="TRANSPOSASE INSF FOR INSERTION SEQUENCE IS3B-RELATED"/>
    <property type="match status" value="1"/>
</dbReference>
<dbReference type="EMBL" id="JBAWSY010000048">
    <property type="protein sequence ID" value="MEI4772032.1"/>
    <property type="molecule type" value="Genomic_DNA"/>
</dbReference>
<proteinExistence type="predicted"/>
<dbReference type="InterPro" id="IPR048020">
    <property type="entry name" value="Transpos_IS3"/>
</dbReference>
<dbReference type="NCBIfam" id="NF033516">
    <property type="entry name" value="transpos_IS3"/>
    <property type="match status" value="1"/>
</dbReference>
<evidence type="ECO:0000313" key="4">
    <source>
        <dbReference type="Proteomes" id="UP001364890"/>
    </source>
</evidence>
<evidence type="ECO:0000259" key="2">
    <source>
        <dbReference type="PROSITE" id="PS50994"/>
    </source>
</evidence>
<name>A0ABU8FCS7_9BACI</name>
<evidence type="ECO:0000313" key="3">
    <source>
        <dbReference type="EMBL" id="MEI4772032.1"/>
    </source>
</evidence>
<dbReference type="InterPro" id="IPR012337">
    <property type="entry name" value="RNaseH-like_sf"/>
</dbReference>
<organism evidence="3 4">
    <name type="scientific">Psychrobacillus mangrovi</name>
    <dbReference type="NCBI Taxonomy" id="3117745"/>
    <lineage>
        <taxon>Bacteria</taxon>
        <taxon>Bacillati</taxon>
        <taxon>Bacillota</taxon>
        <taxon>Bacilli</taxon>
        <taxon>Bacillales</taxon>
        <taxon>Bacillaceae</taxon>
        <taxon>Psychrobacillus</taxon>
    </lineage>
</organism>
<keyword evidence="4" id="KW-1185">Reference proteome</keyword>
<comment type="function">
    <text evidence="1">Involved in the transposition of the insertion sequence.</text>
</comment>
<feature type="domain" description="Integrase catalytic" evidence="2">
    <location>
        <begin position="119"/>
        <end position="282"/>
    </location>
</feature>